<dbReference type="PANTHER" id="PTHR30621">
    <property type="entry name" value="GLUTAMINE SYNTHETASE ADENYLYLTRANSFERASE"/>
    <property type="match status" value="1"/>
</dbReference>
<dbReference type="FunFam" id="1.20.120.330:FF:000005">
    <property type="entry name" value="Bifunctional glutamine synthetase adenylyltransferase/adenylyl-removing enzyme"/>
    <property type="match status" value="1"/>
</dbReference>
<keyword evidence="1 7" id="KW-0808">Transferase</keyword>
<organism evidence="10 11">
    <name type="scientific">Faucicola osloensis</name>
    <name type="common">Moraxella osloensis</name>
    <dbReference type="NCBI Taxonomy" id="34062"/>
    <lineage>
        <taxon>Bacteria</taxon>
        <taxon>Pseudomonadati</taxon>
        <taxon>Pseudomonadota</taxon>
        <taxon>Gammaproteobacteria</taxon>
        <taxon>Moraxellales</taxon>
        <taxon>Moraxellaceae</taxon>
        <taxon>Faucicola</taxon>
    </lineage>
</organism>
<dbReference type="PANTHER" id="PTHR30621:SF0">
    <property type="entry name" value="BIFUNCTIONAL GLUTAMINE SYNTHETASE ADENYLYLTRANSFERASE_ADENYLYL-REMOVING ENZYME"/>
    <property type="match status" value="1"/>
</dbReference>
<dbReference type="GO" id="GO:0000287">
    <property type="term" value="F:magnesium ion binding"/>
    <property type="evidence" value="ECO:0007669"/>
    <property type="project" value="UniProtKB-UniRule"/>
</dbReference>
<name>A0A2D2LU22_FAUOS</name>
<dbReference type="GO" id="GO:0008882">
    <property type="term" value="F:[glutamate-ammonia-ligase] adenylyltransferase activity"/>
    <property type="evidence" value="ECO:0007669"/>
    <property type="project" value="UniProtKB-UniRule"/>
</dbReference>
<comment type="similarity">
    <text evidence="7">Belongs to the GlnE family.</text>
</comment>
<keyword evidence="2 7" id="KW-0548">Nucleotidyltransferase</keyword>
<evidence type="ECO:0000256" key="5">
    <source>
        <dbReference type="ARBA" id="ARBA00022842"/>
    </source>
</evidence>
<dbReference type="InterPro" id="IPR005190">
    <property type="entry name" value="GlnE_rpt_dom"/>
</dbReference>
<keyword evidence="5 7" id="KW-0460">Magnesium</keyword>
<dbReference type="HAMAP" id="MF_00802">
    <property type="entry name" value="GlnE"/>
    <property type="match status" value="1"/>
</dbReference>
<evidence type="ECO:0000313" key="11">
    <source>
        <dbReference type="Proteomes" id="UP000229340"/>
    </source>
</evidence>
<dbReference type="Gene3D" id="1.20.120.1510">
    <property type="match status" value="1"/>
</dbReference>
<comment type="cofactor">
    <cofactor evidence="7">
        <name>Mg(2+)</name>
        <dbReference type="ChEBI" id="CHEBI:18420"/>
    </cofactor>
</comment>
<evidence type="ECO:0000256" key="6">
    <source>
        <dbReference type="ARBA" id="ARBA00023268"/>
    </source>
</evidence>
<feature type="region of interest" description="Adenylyl transferase" evidence="7">
    <location>
        <begin position="445"/>
        <end position="940"/>
    </location>
</feature>
<evidence type="ECO:0000313" key="10">
    <source>
        <dbReference type="EMBL" id="ATR78528.1"/>
    </source>
</evidence>
<dbReference type="GO" id="GO:0000820">
    <property type="term" value="P:regulation of glutamine family amino acid metabolic process"/>
    <property type="evidence" value="ECO:0007669"/>
    <property type="project" value="UniProtKB-UniRule"/>
</dbReference>
<feature type="region of interest" description="Adenylyl removase" evidence="7">
    <location>
        <begin position="1"/>
        <end position="436"/>
    </location>
</feature>
<dbReference type="EC" id="2.7.7.42" evidence="7"/>
<dbReference type="SUPFAM" id="SSF81593">
    <property type="entry name" value="Nucleotidyltransferase substrate binding subunit/domain"/>
    <property type="match status" value="2"/>
</dbReference>
<accession>A0A2D2LU22</accession>
<dbReference type="Pfam" id="PF03710">
    <property type="entry name" value="GlnE"/>
    <property type="match status" value="2"/>
</dbReference>
<dbReference type="CDD" id="cd05401">
    <property type="entry name" value="NT_GlnE_GlnD_like"/>
    <property type="match status" value="2"/>
</dbReference>
<keyword evidence="10" id="KW-0436">Ligase</keyword>
<feature type="domain" description="Glutamate-ammonia ligase adenylyltransferase repeated" evidence="8">
    <location>
        <begin position="23"/>
        <end position="262"/>
    </location>
</feature>
<comment type="catalytic activity">
    <reaction evidence="7">
        <text>[glutamine synthetase]-O(4)-(5'-adenylyl)-L-tyrosine + phosphate = [glutamine synthetase]-L-tyrosine + ADP</text>
        <dbReference type="Rhea" id="RHEA:43716"/>
        <dbReference type="Rhea" id="RHEA-COMP:10660"/>
        <dbReference type="Rhea" id="RHEA-COMP:10661"/>
        <dbReference type="ChEBI" id="CHEBI:43474"/>
        <dbReference type="ChEBI" id="CHEBI:46858"/>
        <dbReference type="ChEBI" id="CHEBI:83624"/>
        <dbReference type="ChEBI" id="CHEBI:456216"/>
        <dbReference type="EC" id="2.7.7.89"/>
    </reaction>
</comment>
<protein>
    <recommendedName>
        <fullName evidence="7">Bifunctional glutamine synthetase adenylyltransferase/adenylyl-removing enzyme</fullName>
    </recommendedName>
    <alternativeName>
        <fullName evidence="7">ATP:glutamine synthetase adenylyltransferase</fullName>
    </alternativeName>
    <alternativeName>
        <fullName evidence="7">ATase</fullName>
    </alternativeName>
    <domain>
        <recommendedName>
            <fullName evidence="7">Glutamine synthetase adenylyl-L-tyrosine phosphorylase</fullName>
            <ecNumber evidence="7">2.7.7.89</ecNumber>
        </recommendedName>
        <alternativeName>
            <fullName evidence="7">Adenylyl removase</fullName>
            <shortName evidence="7">AR</shortName>
            <shortName evidence="7">AT-N</shortName>
        </alternativeName>
    </domain>
    <domain>
        <recommendedName>
            <fullName evidence="7">Glutamine synthetase adenylyl transferase</fullName>
            <ecNumber evidence="7">2.7.7.42</ecNumber>
        </recommendedName>
        <alternativeName>
            <fullName evidence="7">Adenylyl transferase</fullName>
            <shortName evidence="7">AT</shortName>
            <shortName evidence="7">AT-C</shortName>
        </alternativeName>
    </domain>
</protein>
<evidence type="ECO:0000256" key="2">
    <source>
        <dbReference type="ARBA" id="ARBA00022695"/>
    </source>
</evidence>
<evidence type="ECO:0000259" key="9">
    <source>
        <dbReference type="Pfam" id="PF08335"/>
    </source>
</evidence>
<dbReference type="EC" id="2.7.7.89" evidence="7"/>
<dbReference type="GO" id="GO:0016874">
    <property type="term" value="F:ligase activity"/>
    <property type="evidence" value="ECO:0007669"/>
    <property type="project" value="UniProtKB-KW"/>
</dbReference>
<dbReference type="Pfam" id="PF08335">
    <property type="entry name" value="GlnD_UR_UTase"/>
    <property type="match status" value="2"/>
</dbReference>
<dbReference type="GO" id="GO:0047388">
    <property type="term" value="F:[glutamine synthetase]-adenylyl-L-tyrosine phosphorylase activity"/>
    <property type="evidence" value="ECO:0007669"/>
    <property type="project" value="UniProtKB-EC"/>
</dbReference>
<keyword evidence="4 7" id="KW-0067">ATP-binding</keyword>
<dbReference type="Gene3D" id="1.20.120.330">
    <property type="entry name" value="Nucleotidyltransferases domain 2"/>
    <property type="match status" value="2"/>
</dbReference>
<dbReference type="Proteomes" id="UP000229340">
    <property type="component" value="Chromosome"/>
</dbReference>
<evidence type="ECO:0000256" key="1">
    <source>
        <dbReference type="ARBA" id="ARBA00022679"/>
    </source>
</evidence>
<reference evidence="11" key="1">
    <citation type="submission" date="2017-11" db="EMBL/GenBank/DDBJ databases">
        <title>Complete genome sequence of Moraxella osloensis NP7 isolated from human skin.</title>
        <authorList>
            <person name="Lee K."/>
            <person name="Lim J.Y."/>
            <person name="Hwang I."/>
        </authorList>
    </citation>
    <scope>NUCLEOTIDE SEQUENCE [LARGE SCALE GENOMIC DNA]</scope>
    <source>
        <strain evidence="11">NP7</strain>
    </source>
</reference>
<dbReference type="RefSeq" id="WP_100269818.1">
    <property type="nucleotide sequence ID" value="NZ_CP024443.1"/>
</dbReference>
<dbReference type="AlphaFoldDB" id="A0A2D2LU22"/>
<evidence type="ECO:0000256" key="7">
    <source>
        <dbReference type="HAMAP-Rule" id="MF_00802"/>
    </source>
</evidence>
<comment type="catalytic activity">
    <reaction evidence="7">
        <text>[glutamine synthetase]-L-tyrosine + ATP = [glutamine synthetase]-O(4)-(5'-adenylyl)-L-tyrosine + diphosphate</text>
        <dbReference type="Rhea" id="RHEA:18589"/>
        <dbReference type="Rhea" id="RHEA-COMP:10660"/>
        <dbReference type="Rhea" id="RHEA-COMP:10661"/>
        <dbReference type="ChEBI" id="CHEBI:30616"/>
        <dbReference type="ChEBI" id="CHEBI:33019"/>
        <dbReference type="ChEBI" id="CHEBI:46858"/>
        <dbReference type="ChEBI" id="CHEBI:83624"/>
        <dbReference type="EC" id="2.7.7.42"/>
    </reaction>
</comment>
<dbReference type="InterPro" id="IPR023057">
    <property type="entry name" value="GlnE"/>
</dbReference>
<dbReference type="EMBL" id="CP024443">
    <property type="protein sequence ID" value="ATR78528.1"/>
    <property type="molecule type" value="Genomic_DNA"/>
</dbReference>
<feature type="domain" description="PII-uridylyltransferase/Glutamine-synthetase adenylyltransferase" evidence="9">
    <location>
        <begin position="293"/>
        <end position="430"/>
    </location>
</feature>
<evidence type="ECO:0000256" key="4">
    <source>
        <dbReference type="ARBA" id="ARBA00022840"/>
    </source>
</evidence>
<dbReference type="InterPro" id="IPR013546">
    <property type="entry name" value="PII_UdlTrfase/GS_AdlTrfase"/>
</dbReference>
<dbReference type="Gene3D" id="3.30.460.10">
    <property type="entry name" value="Beta Polymerase, domain 2"/>
    <property type="match status" value="2"/>
</dbReference>
<keyword evidence="6 7" id="KW-0511">Multifunctional enzyme</keyword>
<feature type="domain" description="PII-uridylyltransferase/Glutamine-synthetase adenylyltransferase" evidence="9">
    <location>
        <begin position="833"/>
        <end position="909"/>
    </location>
</feature>
<keyword evidence="3 7" id="KW-0547">Nucleotide-binding</keyword>
<proteinExistence type="inferred from homology"/>
<evidence type="ECO:0000256" key="3">
    <source>
        <dbReference type="ARBA" id="ARBA00022741"/>
    </source>
</evidence>
<dbReference type="STRING" id="34062.AXE82_00305"/>
<dbReference type="InterPro" id="IPR043519">
    <property type="entry name" value="NT_sf"/>
</dbReference>
<dbReference type="GO" id="GO:0005524">
    <property type="term" value="F:ATP binding"/>
    <property type="evidence" value="ECO:0007669"/>
    <property type="project" value="UniProtKB-UniRule"/>
</dbReference>
<evidence type="ECO:0000259" key="8">
    <source>
        <dbReference type="Pfam" id="PF03710"/>
    </source>
</evidence>
<feature type="domain" description="Glutamate-ammonia ligase adenylyltransferase repeated" evidence="8">
    <location>
        <begin position="539"/>
        <end position="793"/>
    </location>
</feature>
<comment type="function">
    <text evidence="7">Involved in the regulation of glutamine synthetase GlnA, a key enzyme in the process to assimilate ammonia. When cellular nitrogen levels are high, the C-terminal adenylyl transferase (AT) inactivates GlnA by covalent transfer of an adenylyl group from ATP to specific tyrosine residue of GlnA, thus reducing its activity. Conversely, when nitrogen levels are low, the N-terminal adenylyl removase (AR) activates GlnA by removing the adenylyl group by phosphorolysis, increasing its activity. The regulatory region of GlnE binds the signal transduction protein PII (GlnB) which indicates the nitrogen status of the cell.</text>
</comment>
<dbReference type="FunFam" id="3.30.460.10:FF:000009">
    <property type="entry name" value="Bifunctional glutamine synthetase adenylyltransferase/adenylyl-removing enzyme"/>
    <property type="match status" value="1"/>
</dbReference>
<sequence>MPQLLPTIEQIAVLQQASNFGYQYWQTKTNVAQSFLKSYPLTQTLDVQHIKDLIRDYTLDEDYQLADEASVMRGLRHLRNLLMMRWIWQDALNLISLEQLTWELSKFADYCLIFAKDYVYQDLINRYGEPYFFDEKNKPHKDDLAIIAMGKMGAEELNLSSDIDLIFVHQGQGETVVDPLKQPGSKAAKSIDNKKFFTKWGQGIINLLDKNTQDGFVFRIDMRLRPWGDGSDLAIHLSALEKYFAQHGRAWERFAWLKARIVNPVTFSDSLEALIKPFVFRYYVDYSAFAALREMKSLIQNQVEQRQDTDNVKLGAGGIRDIEFIVQSFQLIYGGRVSDIRVKNCLQAMSQLEKHGFIDAVTHEQLAQAYRFLRRLEHGIQAINDEQTQRLPQDAKQRHQLAQVLGFADWTALLAKLNEYRQTVKIPFDELVSDRKQSDEKLQVDHQHNLSELEQKLSADNKDKLNQFWQSKLITGLSEEAKTRLNAAYPILINGLLHSDLSEDAINVALPRMLTLLEAVSRRSIYLVMFAENPTAAAKLIPMLAASPWIASELVSYPVLLDSFIREKYRHLPDKAELSDILRQQLLRVEPNDEEGLLNAFRFFKKTQVLAVAASDVLADRPLMKVSDSLTFIAEVVLEKALQRVFGELVKKHGYPVNAQGEPVSEAHNGFAIIGYGKLGGLEMSYSSDLDLVFIHDIDEEAMTLGEKPISGMKFAARLAQKLMNYLTTQTRDGRVYEIDMRLRPSGQAGMMVVSTHAFELYQMHKAWAWEHQALVRARAICGDSRVMTRFDQIRKEVLCLPRDKDSVRIEVSTMRHKMQDHLGSKPHTKQQGLFHLKQDAGGLVDIEFIAQFAVLAYANRYPALAVWSDNVRIFEALAKTGIIETEICQQLTHAYLRIRSMTHRLALAEQPILVDEAQWHELRNFVDEQWHRLIGQRPE</sequence>
<dbReference type="SUPFAM" id="SSF81301">
    <property type="entry name" value="Nucleotidyltransferase"/>
    <property type="match status" value="2"/>
</dbReference>
<gene>
    <name evidence="7" type="primary">glnE</name>
    <name evidence="10" type="ORF">NP7_04230</name>
</gene>
<dbReference type="GO" id="GO:0005829">
    <property type="term" value="C:cytosol"/>
    <property type="evidence" value="ECO:0007669"/>
    <property type="project" value="TreeGrafter"/>
</dbReference>
<dbReference type="NCBIfam" id="NF008292">
    <property type="entry name" value="PRK11072.1"/>
    <property type="match status" value="1"/>
</dbReference>